<evidence type="ECO:0000256" key="4">
    <source>
        <dbReference type="ARBA" id="ARBA00022946"/>
    </source>
</evidence>
<evidence type="ECO:0000256" key="6">
    <source>
        <dbReference type="ARBA" id="ARBA00023128"/>
    </source>
</evidence>
<dbReference type="AlphaFoldDB" id="A0A0C3PIX3"/>
<dbReference type="Pfam" id="PF09803">
    <property type="entry name" value="Pet100"/>
    <property type="match status" value="1"/>
</dbReference>
<gene>
    <name evidence="10" type="ORF">PHLGIDRAFT_44848</name>
</gene>
<evidence type="ECO:0000256" key="1">
    <source>
        <dbReference type="ARBA" id="ARBA00004167"/>
    </source>
</evidence>
<comment type="similarity">
    <text evidence="8">Belongs to the PET100 family.</text>
</comment>
<keyword evidence="7" id="KW-0472">Membrane</keyword>
<dbReference type="HOGENOM" id="CLU_156745_1_1_1"/>
<comment type="subcellular location">
    <subcellularLocation>
        <location evidence="1">Membrane</location>
        <topology evidence="1">Single-pass membrane protein</topology>
    </subcellularLocation>
    <subcellularLocation>
        <location evidence="2">Mitochondrion membrane</location>
    </subcellularLocation>
</comment>
<dbReference type="PANTHER" id="PTHR33968">
    <property type="entry name" value="PROTEIN PET100 HOMOLOG, MITOCHONDRIAL"/>
    <property type="match status" value="1"/>
</dbReference>
<feature type="non-terminal residue" evidence="10">
    <location>
        <position position="72"/>
    </location>
</feature>
<accession>A0A0C3PIX3</accession>
<evidence type="ECO:0000256" key="8">
    <source>
        <dbReference type="ARBA" id="ARBA00038077"/>
    </source>
</evidence>
<protein>
    <submittedName>
        <fullName evidence="10">Uncharacterized protein</fullName>
    </submittedName>
</protein>
<evidence type="ECO:0000256" key="2">
    <source>
        <dbReference type="ARBA" id="ARBA00004325"/>
    </source>
</evidence>
<keyword evidence="11" id="KW-1185">Reference proteome</keyword>
<dbReference type="InterPro" id="IPR018625">
    <property type="entry name" value="Pet100"/>
</dbReference>
<evidence type="ECO:0000256" key="3">
    <source>
        <dbReference type="ARBA" id="ARBA00022692"/>
    </source>
</evidence>
<evidence type="ECO:0000256" key="5">
    <source>
        <dbReference type="ARBA" id="ARBA00022989"/>
    </source>
</evidence>
<feature type="signal peptide" evidence="9">
    <location>
        <begin position="1"/>
        <end position="23"/>
    </location>
</feature>
<dbReference type="STRING" id="745531.A0A0C3PIX3"/>
<keyword evidence="5" id="KW-1133">Transmembrane helix</keyword>
<keyword evidence="3" id="KW-0812">Transmembrane</keyword>
<keyword evidence="9" id="KW-0732">Signal</keyword>
<evidence type="ECO:0000313" key="10">
    <source>
        <dbReference type="EMBL" id="KIP05998.1"/>
    </source>
</evidence>
<evidence type="ECO:0000256" key="7">
    <source>
        <dbReference type="ARBA" id="ARBA00023136"/>
    </source>
</evidence>
<dbReference type="PANTHER" id="PTHR33968:SF1">
    <property type="entry name" value="PROTEIN PET100 HOMOLOG, MITOCHONDRIAL"/>
    <property type="match status" value="1"/>
</dbReference>
<keyword evidence="4" id="KW-0809">Transit peptide</keyword>
<keyword evidence="6" id="KW-0496">Mitochondrion</keyword>
<feature type="chain" id="PRO_5002176888" evidence="9">
    <location>
        <begin position="24"/>
        <end position="72"/>
    </location>
</feature>
<organism evidence="10 11">
    <name type="scientific">Phlebiopsis gigantea (strain 11061_1 CR5-6)</name>
    <name type="common">White-rot fungus</name>
    <name type="synonym">Peniophora gigantea</name>
    <dbReference type="NCBI Taxonomy" id="745531"/>
    <lineage>
        <taxon>Eukaryota</taxon>
        <taxon>Fungi</taxon>
        <taxon>Dikarya</taxon>
        <taxon>Basidiomycota</taxon>
        <taxon>Agaricomycotina</taxon>
        <taxon>Agaricomycetes</taxon>
        <taxon>Polyporales</taxon>
        <taxon>Phanerochaetaceae</taxon>
        <taxon>Phlebiopsis</taxon>
    </lineage>
</organism>
<evidence type="ECO:0000256" key="9">
    <source>
        <dbReference type="SAM" id="SignalP"/>
    </source>
</evidence>
<evidence type="ECO:0000313" key="11">
    <source>
        <dbReference type="Proteomes" id="UP000053257"/>
    </source>
</evidence>
<reference evidence="10 11" key="1">
    <citation type="journal article" date="2014" name="PLoS Genet.">
        <title>Analysis of the Phlebiopsis gigantea genome, transcriptome and secretome provides insight into its pioneer colonization strategies of wood.</title>
        <authorList>
            <person name="Hori C."/>
            <person name="Ishida T."/>
            <person name="Igarashi K."/>
            <person name="Samejima M."/>
            <person name="Suzuki H."/>
            <person name="Master E."/>
            <person name="Ferreira P."/>
            <person name="Ruiz-Duenas F.J."/>
            <person name="Held B."/>
            <person name="Canessa P."/>
            <person name="Larrondo L.F."/>
            <person name="Schmoll M."/>
            <person name="Druzhinina I.S."/>
            <person name="Kubicek C.P."/>
            <person name="Gaskell J.A."/>
            <person name="Kersten P."/>
            <person name="St John F."/>
            <person name="Glasner J."/>
            <person name="Sabat G."/>
            <person name="Splinter BonDurant S."/>
            <person name="Syed K."/>
            <person name="Yadav J."/>
            <person name="Mgbeahuruike A.C."/>
            <person name="Kovalchuk A."/>
            <person name="Asiegbu F.O."/>
            <person name="Lackner G."/>
            <person name="Hoffmeister D."/>
            <person name="Rencoret J."/>
            <person name="Gutierrez A."/>
            <person name="Sun H."/>
            <person name="Lindquist E."/>
            <person name="Barry K."/>
            <person name="Riley R."/>
            <person name="Grigoriev I.V."/>
            <person name="Henrissat B."/>
            <person name="Kues U."/>
            <person name="Berka R.M."/>
            <person name="Martinez A.T."/>
            <person name="Covert S.F."/>
            <person name="Blanchette R.A."/>
            <person name="Cullen D."/>
        </authorList>
    </citation>
    <scope>NUCLEOTIDE SEQUENCE [LARGE SCALE GENOMIC DNA]</scope>
    <source>
        <strain evidence="10 11">11061_1 CR5-6</strain>
    </source>
</reference>
<dbReference type="GO" id="GO:0005743">
    <property type="term" value="C:mitochondrial inner membrane"/>
    <property type="evidence" value="ECO:0007669"/>
    <property type="project" value="TreeGrafter"/>
</dbReference>
<dbReference type="GO" id="GO:0033617">
    <property type="term" value="P:mitochondrial respiratory chain complex IV assembly"/>
    <property type="evidence" value="ECO:0007669"/>
    <property type="project" value="InterPro"/>
</dbReference>
<name>A0A0C3PIX3_PHLG1</name>
<proteinExistence type="inferred from homology"/>
<dbReference type="Proteomes" id="UP000053257">
    <property type="component" value="Unassembled WGS sequence"/>
</dbReference>
<sequence length="72" mass="8455">MGGPNLEVFKFATYVFLPLLVMAHFGNPEWYQKNVLPYKDKIFPPEENLNLPHDQVTLREELARLKAERLAR</sequence>
<dbReference type="OrthoDB" id="18175at2759"/>
<dbReference type="GO" id="GO:0051082">
    <property type="term" value="F:unfolded protein binding"/>
    <property type="evidence" value="ECO:0007669"/>
    <property type="project" value="TreeGrafter"/>
</dbReference>
<dbReference type="EMBL" id="KN840528">
    <property type="protein sequence ID" value="KIP05998.1"/>
    <property type="molecule type" value="Genomic_DNA"/>
</dbReference>